<reference evidence="1" key="1">
    <citation type="journal article" date="2014" name="Front. Microbiol.">
        <title>High frequency of phylogenetically diverse reductive dehalogenase-homologous genes in deep subseafloor sedimentary metagenomes.</title>
        <authorList>
            <person name="Kawai M."/>
            <person name="Futagami T."/>
            <person name="Toyoda A."/>
            <person name="Takaki Y."/>
            <person name="Nishi S."/>
            <person name="Hori S."/>
            <person name="Arai W."/>
            <person name="Tsubouchi T."/>
            <person name="Morono Y."/>
            <person name="Uchiyama I."/>
            <person name="Ito T."/>
            <person name="Fujiyama A."/>
            <person name="Inagaki F."/>
            <person name="Takami H."/>
        </authorList>
    </citation>
    <scope>NUCLEOTIDE SEQUENCE</scope>
    <source>
        <strain evidence="1">Expedition CK06-06</strain>
    </source>
</reference>
<sequence length="306" mass="35589">MGKLSNYYCTNAFWSDPDYMYGESSLESFPRFLEKVHHMHTTLLVPDLPLFDSFNGLSFYHCVQEINVNANHTYTMFVGDGSSEGFGDITSNDLMSYEGYCTNTIDSVIGRKQTYVPNNGQDTNPWFGIEVGISEYYDLYDFDPDYEHYYYSANNDSYIESFSFDYTVGYVMDEFIHYAAPVVNKWYVTDMIRVITVVESTSNEPIYFSTEDYNLILDLEGDETTTAMTTIHFYFTEELGIDYHQEGWTPDSLINCSECVKGYGECIDYWNEIYANTTPAYDDYARYYYINLNYDVFNSEDGNKLL</sequence>
<gene>
    <name evidence="1" type="ORF">S06H3_15776</name>
</gene>
<proteinExistence type="predicted"/>
<accession>X1L0S2</accession>
<comment type="caution">
    <text evidence="1">The sequence shown here is derived from an EMBL/GenBank/DDBJ whole genome shotgun (WGS) entry which is preliminary data.</text>
</comment>
<name>X1L0S2_9ZZZZ</name>
<dbReference type="AlphaFoldDB" id="X1L0S2"/>
<protein>
    <submittedName>
        <fullName evidence="1">Uncharacterized protein</fullName>
    </submittedName>
</protein>
<dbReference type="EMBL" id="BARV01007774">
    <property type="protein sequence ID" value="GAI12558.1"/>
    <property type="molecule type" value="Genomic_DNA"/>
</dbReference>
<organism evidence="1">
    <name type="scientific">marine sediment metagenome</name>
    <dbReference type="NCBI Taxonomy" id="412755"/>
    <lineage>
        <taxon>unclassified sequences</taxon>
        <taxon>metagenomes</taxon>
        <taxon>ecological metagenomes</taxon>
    </lineage>
</organism>
<evidence type="ECO:0000313" key="1">
    <source>
        <dbReference type="EMBL" id="GAI12558.1"/>
    </source>
</evidence>